<dbReference type="Proteomes" id="UP001497525">
    <property type="component" value="Unassembled WGS sequence"/>
</dbReference>
<evidence type="ECO:0000256" key="1">
    <source>
        <dbReference type="SAM" id="MobiDB-lite"/>
    </source>
</evidence>
<feature type="region of interest" description="Disordered" evidence="1">
    <location>
        <begin position="1"/>
        <end position="22"/>
    </location>
</feature>
<protein>
    <submittedName>
        <fullName evidence="2">Uncharacterized protein</fullName>
    </submittedName>
</protein>
<name>A0AAV2TAC5_CALDB</name>
<reference evidence="2" key="1">
    <citation type="submission" date="2024-06" db="EMBL/GenBank/DDBJ databases">
        <authorList>
            <person name="Liu X."/>
            <person name="Lenzi L."/>
            <person name="Haldenby T S."/>
            <person name="Uol C."/>
        </authorList>
    </citation>
    <scope>NUCLEOTIDE SEQUENCE</scope>
</reference>
<feature type="compositionally biased region" description="Basic and acidic residues" evidence="1">
    <location>
        <begin position="11"/>
        <end position="22"/>
    </location>
</feature>
<sequence length="111" mass="12781">MPKSGVKQAKPKPEVDTEHSSSWKEKLCSYELTDETWNPSVSFVVPSTIYENEVLRILESAVLEGKRQFFSVVSYNDVISQVFQYGSSKYKKTKDTPMFSELFQMQCLPKL</sequence>
<proteinExistence type="predicted"/>
<dbReference type="AlphaFoldDB" id="A0AAV2TAC5"/>
<evidence type="ECO:0000313" key="3">
    <source>
        <dbReference type="Proteomes" id="UP001497525"/>
    </source>
</evidence>
<gene>
    <name evidence="2" type="ORF">CDAUBV1_LOCUS6346</name>
</gene>
<organism evidence="2 3">
    <name type="scientific">Calicophoron daubneyi</name>
    <name type="common">Rumen fluke</name>
    <name type="synonym">Paramphistomum daubneyi</name>
    <dbReference type="NCBI Taxonomy" id="300641"/>
    <lineage>
        <taxon>Eukaryota</taxon>
        <taxon>Metazoa</taxon>
        <taxon>Spiralia</taxon>
        <taxon>Lophotrochozoa</taxon>
        <taxon>Platyhelminthes</taxon>
        <taxon>Trematoda</taxon>
        <taxon>Digenea</taxon>
        <taxon>Plagiorchiida</taxon>
        <taxon>Pronocephalata</taxon>
        <taxon>Paramphistomoidea</taxon>
        <taxon>Paramphistomidae</taxon>
        <taxon>Calicophoron</taxon>
    </lineage>
</organism>
<accession>A0AAV2TAC5</accession>
<dbReference type="EMBL" id="CAXLJL010000153">
    <property type="protein sequence ID" value="CAL5133061.1"/>
    <property type="molecule type" value="Genomic_DNA"/>
</dbReference>
<comment type="caution">
    <text evidence="2">The sequence shown here is derived from an EMBL/GenBank/DDBJ whole genome shotgun (WGS) entry which is preliminary data.</text>
</comment>
<evidence type="ECO:0000313" key="2">
    <source>
        <dbReference type="EMBL" id="CAL5133061.1"/>
    </source>
</evidence>